<comment type="caution">
    <text evidence="3">The sequence shown here is derived from an EMBL/GenBank/DDBJ whole genome shotgun (WGS) entry which is preliminary data.</text>
</comment>
<keyword evidence="4" id="KW-1185">Reference proteome</keyword>
<dbReference type="Pfam" id="PF02464">
    <property type="entry name" value="CinA"/>
    <property type="match status" value="1"/>
</dbReference>
<reference evidence="4" key="1">
    <citation type="journal article" date="2019" name="Int. J. Syst. Evol. Microbiol.">
        <title>The Global Catalogue of Microorganisms (GCM) 10K type strain sequencing project: providing services to taxonomists for standard genome sequencing and annotation.</title>
        <authorList>
            <consortium name="The Broad Institute Genomics Platform"/>
            <consortium name="The Broad Institute Genome Sequencing Center for Infectious Disease"/>
            <person name="Wu L."/>
            <person name="Ma J."/>
        </authorList>
    </citation>
    <scope>NUCLEOTIDE SEQUENCE [LARGE SCALE GENOMIC DNA]</scope>
    <source>
        <strain evidence="4">JCM 18200</strain>
    </source>
</reference>
<dbReference type="InterPro" id="IPR050101">
    <property type="entry name" value="CinA"/>
</dbReference>
<evidence type="ECO:0000256" key="1">
    <source>
        <dbReference type="HAMAP-Rule" id="MF_00226"/>
    </source>
</evidence>
<dbReference type="EMBL" id="BAABIQ010000044">
    <property type="protein sequence ID" value="GAA4808400.1"/>
    <property type="molecule type" value="Genomic_DNA"/>
</dbReference>
<dbReference type="Pfam" id="PF00994">
    <property type="entry name" value="MoCF_biosynth"/>
    <property type="match status" value="1"/>
</dbReference>
<dbReference type="CDD" id="cd00885">
    <property type="entry name" value="cinA"/>
    <property type="match status" value="1"/>
</dbReference>
<dbReference type="SUPFAM" id="SSF53218">
    <property type="entry name" value="Molybdenum cofactor biosynthesis proteins"/>
    <property type="match status" value="1"/>
</dbReference>
<comment type="similarity">
    <text evidence="1">Belongs to the CinA family.</text>
</comment>
<dbReference type="Gene3D" id="3.40.980.10">
    <property type="entry name" value="MoaB/Mog-like domain"/>
    <property type="match status" value="1"/>
</dbReference>
<dbReference type="NCBIfam" id="TIGR00200">
    <property type="entry name" value="cinA_nterm"/>
    <property type="match status" value="1"/>
</dbReference>
<dbReference type="HAMAP" id="MF_00226_B">
    <property type="entry name" value="CinA_B"/>
    <property type="match status" value="1"/>
</dbReference>
<dbReference type="PANTHER" id="PTHR13939">
    <property type="entry name" value="NICOTINAMIDE-NUCLEOTIDE AMIDOHYDROLASE PNCC"/>
    <property type="match status" value="1"/>
</dbReference>
<dbReference type="InterPro" id="IPR036653">
    <property type="entry name" value="CinA-like_C"/>
</dbReference>
<dbReference type="InterPro" id="IPR008135">
    <property type="entry name" value="Competence-induced_CinA"/>
</dbReference>
<name>A0ABP9CCK9_9SPHI</name>
<evidence type="ECO:0000259" key="2">
    <source>
        <dbReference type="SMART" id="SM00852"/>
    </source>
</evidence>
<dbReference type="InterPro" id="IPR008136">
    <property type="entry name" value="CinA_C"/>
</dbReference>
<organism evidence="3 4">
    <name type="scientific">Olivibacter ginsenosidimutans</name>
    <dbReference type="NCBI Taxonomy" id="1176537"/>
    <lineage>
        <taxon>Bacteria</taxon>
        <taxon>Pseudomonadati</taxon>
        <taxon>Bacteroidota</taxon>
        <taxon>Sphingobacteriia</taxon>
        <taxon>Sphingobacteriales</taxon>
        <taxon>Sphingobacteriaceae</taxon>
        <taxon>Olivibacter</taxon>
    </lineage>
</organism>
<dbReference type="NCBIfam" id="NF001813">
    <property type="entry name" value="PRK00549.1"/>
    <property type="match status" value="1"/>
</dbReference>
<dbReference type="SUPFAM" id="SSF142433">
    <property type="entry name" value="CinA-like"/>
    <property type="match status" value="1"/>
</dbReference>
<dbReference type="InterPro" id="IPR036425">
    <property type="entry name" value="MoaB/Mog-like_dom_sf"/>
</dbReference>
<accession>A0ABP9CCK9</accession>
<sequence>MKAAIITIGDEILIGQIVDTNSAWMAQQLNALGIDVIQISSIADKPEAIQEALTLAGTRADLILSTGGLGPTQDDVTKQTLASFFNTSLYRDERVLQHVEQLFKRLDRPMLETNRQQADVLANAEVLHNETGTAPGMWIARQGKIYVIMPGVPTEMKYLMEAEVLPRLRKLPTKQTIVHRSIRTAGIGESFLAEQLASFEAQLPPNIHLAYLPKYAQVKLRLTAIGSDKDRLLTAIDAEEQKLISLTESYRVGFGDVLLEQQILDVMQEAGLQLTVAESCTGGYLGHLLTSLPGSSAVFKGGGIVYSNELKMQLLGVQEQTLRMFGAVSEQVALEMAIGAQQRFGADYSIAITGIAGPDGGSVEKPVGTVWIALAGKHGAKAKLFHFGNVRLANIERSAANALVLLFYLLKDEVGWRS</sequence>
<protein>
    <recommendedName>
        <fullName evidence="1">CinA-like protein</fullName>
    </recommendedName>
</protein>
<dbReference type="SMART" id="SM00852">
    <property type="entry name" value="MoCF_biosynth"/>
    <property type="match status" value="1"/>
</dbReference>
<dbReference type="InterPro" id="IPR041424">
    <property type="entry name" value="CinA_KH"/>
</dbReference>
<dbReference type="PIRSF" id="PIRSF006728">
    <property type="entry name" value="CinA"/>
    <property type="match status" value="1"/>
</dbReference>
<dbReference type="RefSeq" id="WP_345235285.1">
    <property type="nucleotide sequence ID" value="NZ_BAABIQ010000044.1"/>
</dbReference>
<dbReference type="NCBIfam" id="TIGR00199">
    <property type="entry name" value="PncC_domain"/>
    <property type="match status" value="1"/>
</dbReference>
<dbReference type="Pfam" id="PF18146">
    <property type="entry name" value="CinA_KH"/>
    <property type="match status" value="1"/>
</dbReference>
<feature type="domain" description="MoaB/Mog" evidence="2">
    <location>
        <begin position="4"/>
        <end position="170"/>
    </location>
</feature>
<dbReference type="InterPro" id="IPR001453">
    <property type="entry name" value="MoaB/Mog_dom"/>
</dbReference>
<gene>
    <name evidence="3" type="ORF">GCM10023231_42100</name>
</gene>
<dbReference type="Gene3D" id="3.90.950.20">
    <property type="entry name" value="CinA-like"/>
    <property type="match status" value="1"/>
</dbReference>
<dbReference type="PANTHER" id="PTHR13939:SF0">
    <property type="entry name" value="NMN AMIDOHYDROLASE-LIKE PROTEIN YFAY"/>
    <property type="match status" value="1"/>
</dbReference>
<evidence type="ECO:0000313" key="3">
    <source>
        <dbReference type="EMBL" id="GAA4808400.1"/>
    </source>
</evidence>
<dbReference type="NCBIfam" id="TIGR00177">
    <property type="entry name" value="molyb_syn"/>
    <property type="match status" value="1"/>
</dbReference>
<proteinExistence type="inferred from homology"/>
<evidence type="ECO:0000313" key="4">
    <source>
        <dbReference type="Proteomes" id="UP001501411"/>
    </source>
</evidence>
<dbReference type="Proteomes" id="UP001501411">
    <property type="component" value="Unassembled WGS sequence"/>
</dbReference>